<dbReference type="InterPro" id="IPR047655">
    <property type="entry name" value="Transpos_IS630-like"/>
</dbReference>
<dbReference type="NCBIfam" id="NF033545">
    <property type="entry name" value="transpos_IS630"/>
    <property type="match status" value="1"/>
</dbReference>
<dbReference type="PANTHER" id="PTHR46564">
    <property type="entry name" value="TRANSPOSASE"/>
    <property type="match status" value="1"/>
</dbReference>
<dbReference type="InterPro" id="IPR036397">
    <property type="entry name" value="RNaseH_sf"/>
</dbReference>
<feature type="domain" description="Tc1-like transposase DDE" evidence="1">
    <location>
        <begin position="9"/>
        <end position="140"/>
    </location>
</feature>
<comment type="caution">
    <text evidence="2">The sequence shown here is derived from an EMBL/GenBank/DDBJ whole genome shotgun (WGS) entry which is preliminary data.</text>
</comment>
<dbReference type="RefSeq" id="WP_072016329.1">
    <property type="nucleotide sequence ID" value="NZ_JJML01000004.1"/>
</dbReference>
<protein>
    <submittedName>
        <fullName evidence="2">Transposase</fullName>
    </submittedName>
</protein>
<sequence length="177" mass="20380">MRDVEPSNLVFVDKMGVLLGQMRTMGRRLKGLRAYGIKAFYRGKRVTVMGAMSHNRVLALETLDHSMKGDDFCHFIKMQLVPKLWKGAVVVMDNLPVHKVEGIQDMIESAGARIVYLSPYSPEFNPIEHLWSQLKSLLRRVCPKTWEAVDKLLKLAIQLSNPRHFRNWLPHCCYCLS</sequence>
<organism evidence="2 3">
    <name type="scientific">Neosynechococcus sphagnicola sy1</name>
    <dbReference type="NCBI Taxonomy" id="1497020"/>
    <lineage>
        <taxon>Bacteria</taxon>
        <taxon>Bacillati</taxon>
        <taxon>Cyanobacteriota</taxon>
        <taxon>Cyanophyceae</taxon>
        <taxon>Neosynechococcales</taxon>
        <taxon>Neosynechococcaceae</taxon>
        <taxon>Neosynechococcus</taxon>
    </lineage>
</organism>
<dbReference type="EMBL" id="JJML01000004">
    <property type="protein sequence ID" value="KGF73735.1"/>
    <property type="molecule type" value="Genomic_DNA"/>
</dbReference>
<dbReference type="Pfam" id="PF13358">
    <property type="entry name" value="DDE_3"/>
    <property type="match status" value="1"/>
</dbReference>
<dbReference type="InterPro" id="IPR038717">
    <property type="entry name" value="Tc1-like_DDE_dom"/>
</dbReference>
<accession>A0A098TN30</accession>
<evidence type="ECO:0000313" key="3">
    <source>
        <dbReference type="Proteomes" id="UP000030170"/>
    </source>
</evidence>
<keyword evidence="3" id="KW-1185">Reference proteome</keyword>
<dbReference type="PANTHER" id="PTHR46564:SF1">
    <property type="entry name" value="TRANSPOSASE"/>
    <property type="match status" value="1"/>
</dbReference>
<dbReference type="AlphaFoldDB" id="A0A098TN30"/>
<dbReference type="Proteomes" id="UP000030170">
    <property type="component" value="Unassembled WGS sequence"/>
</dbReference>
<proteinExistence type="predicted"/>
<reference evidence="2 3" key="1">
    <citation type="journal article" date="2014" name="Mol. Ecol.">
        <title>Evolution of Synechococcus.</title>
        <authorList>
            <person name="Dvorak P."/>
            <person name="Casamatta D."/>
            <person name="Hasler P."/>
            <person name="Poulickova A."/>
            <person name="Ondrej V."/>
            <person name="Sanges R."/>
        </authorList>
    </citation>
    <scope>NUCLEOTIDE SEQUENCE [LARGE SCALE GENOMIC DNA]</scope>
    <source>
        <strain evidence="2 3">CAUP A 1101</strain>
    </source>
</reference>
<gene>
    <name evidence="2" type="ORF">DO97_13100</name>
</gene>
<name>A0A098TN30_9CYAN</name>
<dbReference type="GO" id="GO:0003676">
    <property type="term" value="F:nucleic acid binding"/>
    <property type="evidence" value="ECO:0007669"/>
    <property type="project" value="InterPro"/>
</dbReference>
<evidence type="ECO:0000259" key="1">
    <source>
        <dbReference type="Pfam" id="PF13358"/>
    </source>
</evidence>
<dbReference type="SUPFAM" id="SSF53098">
    <property type="entry name" value="Ribonuclease H-like"/>
    <property type="match status" value="1"/>
</dbReference>
<evidence type="ECO:0000313" key="2">
    <source>
        <dbReference type="EMBL" id="KGF73735.1"/>
    </source>
</evidence>
<dbReference type="InterPro" id="IPR012337">
    <property type="entry name" value="RNaseH-like_sf"/>
</dbReference>
<dbReference type="Gene3D" id="3.30.420.10">
    <property type="entry name" value="Ribonuclease H-like superfamily/Ribonuclease H"/>
    <property type="match status" value="1"/>
</dbReference>